<proteinExistence type="predicted"/>
<sequence length="243" mass="28246">MAAVNLNPLFVYNDLTCAILEVMDDKKESVETKKQIEELKQWASKQTDFPKEIGDRIYLRFLHSCYYDLEKAKTALELFVTFRNDSPELLCNRDPQSPDIQKVLRIVNLAQYKISGDRNLWIWQLNDPGLEVYDYILDAKVFILGADTWLLQNDFLEDQFFQLNFHSPNSTTLYKFVNKDELPADFGGNLPKLDDLMKSEEAKIMSCRDRLIDVNLWRVDKKQVKDKSDISTGVGTFRSLAID</sequence>
<keyword evidence="2" id="KW-1185">Reference proteome</keyword>
<dbReference type="EMBL" id="CM034402">
    <property type="protein sequence ID" value="KAJ0175102.1"/>
    <property type="molecule type" value="Genomic_DNA"/>
</dbReference>
<evidence type="ECO:0000313" key="2">
    <source>
        <dbReference type="Proteomes" id="UP000824533"/>
    </source>
</evidence>
<evidence type="ECO:0000313" key="1">
    <source>
        <dbReference type="EMBL" id="KAJ0175102.1"/>
    </source>
</evidence>
<dbReference type="Proteomes" id="UP000824533">
    <property type="component" value="Linkage Group LG16"/>
</dbReference>
<reference evidence="1 2" key="1">
    <citation type="journal article" date="2021" name="Front. Genet.">
        <title>Chromosome-Level Genome Assembly Reveals Significant Gene Expansion in the Toll and IMD Signaling Pathways of Dendrolimus kikuchii.</title>
        <authorList>
            <person name="Zhou J."/>
            <person name="Wu P."/>
            <person name="Xiong Z."/>
            <person name="Liu N."/>
            <person name="Zhao N."/>
            <person name="Ji M."/>
            <person name="Qiu Y."/>
            <person name="Yang B."/>
        </authorList>
    </citation>
    <scope>NUCLEOTIDE SEQUENCE [LARGE SCALE GENOMIC DNA]</scope>
    <source>
        <strain evidence="1">Ann1</strain>
    </source>
</reference>
<accession>A0ACC1CVL0</accession>
<gene>
    <name evidence="1" type="ORF">K1T71_009243</name>
</gene>
<organism evidence="1 2">
    <name type="scientific">Dendrolimus kikuchii</name>
    <dbReference type="NCBI Taxonomy" id="765133"/>
    <lineage>
        <taxon>Eukaryota</taxon>
        <taxon>Metazoa</taxon>
        <taxon>Ecdysozoa</taxon>
        <taxon>Arthropoda</taxon>
        <taxon>Hexapoda</taxon>
        <taxon>Insecta</taxon>
        <taxon>Pterygota</taxon>
        <taxon>Neoptera</taxon>
        <taxon>Endopterygota</taxon>
        <taxon>Lepidoptera</taxon>
        <taxon>Glossata</taxon>
        <taxon>Ditrysia</taxon>
        <taxon>Bombycoidea</taxon>
        <taxon>Lasiocampidae</taxon>
        <taxon>Dendrolimus</taxon>
    </lineage>
</organism>
<name>A0ACC1CVL0_9NEOP</name>
<comment type="caution">
    <text evidence="1">The sequence shown here is derived from an EMBL/GenBank/DDBJ whole genome shotgun (WGS) entry which is preliminary data.</text>
</comment>
<protein>
    <submittedName>
        <fullName evidence="1">Uncharacterized protein</fullName>
    </submittedName>
</protein>